<dbReference type="InterPro" id="IPR010982">
    <property type="entry name" value="Lambda_DNA-bd_dom_sf"/>
</dbReference>
<sequence length="152" mass="17240">MFIETRKRHKKSQDVVANECGIDRKRYMKIENNRALPDPYELIAIDQFLKQDGKLIMNYCSCHCPAGQAIGLSFEKMEPVLAGMKVMKFLSDAENTRTELEDILADGIIDEHEQSRFSVICETYDKLKNALISLGMHKEKVTCVGPQATLKG</sequence>
<dbReference type="PROSITE" id="PS50943">
    <property type="entry name" value="HTH_CROC1"/>
    <property type="match status" value="1"/>
</dbReference>
<keyword evidence="3" id="KW-1185">Reference proteome</keyword>
<dbReference type="InterPro" id="IPR001387">
    <property type="entry name" value="Cro/C1-type_HTH"/>
</dbReference>
<evidence type="ECO:0000313" key="2">
    <source>
        <dbReference type="EMBL" id="MCC5468534.1"/>
    </source>
</evidence>
<dbReference type="CDD" id="cd00093">
    <property type="entry name" value="HTH_XRE"/>
    <property type="match status" value="1"/>
</dbReference>
<evidence type="ECO:0000259" key="1">
    <source>
        <dbReference type="PROSITE" id="PS50943"/>
    </source>
</evidence>
<feature type="domain" description="HTH cro/C1-type" evidence="1">
    <location>
        <begin position="6"/>
        <end position="56"/>
    </location>
</feature>
<dbReference type="RefSeq" id="WP_229537422.1">
    <property type="nucleotide sequence ID" value="NZ_JAJHJB010000076.1"/>
</dbReference>
<accession>A0ABS8I1S3</accession>
<dbReference type="SUPFAM" id="SSF47413">
    <property type="entry name" value="lambda repressor-like DNA-binding domains"/>
    <property type="match status" value="1"/>
</dbReference>
<name>A0ABS8I1S3_9FIRM</name>
<reference evidence="2" key="1">
    <citation type="submission" date="2021-11" db="EMBL/GenBank/DDBJ databases">
        <title>Description of a new species Pelosinus isolated from the bottom sediments of Lake Baikal.</title>
        <authorList>
            <person name="Zakharyuk A."/>
        </authorList>
    </citation>
    <scope>NUCLEOTIDE SEQUENCE</scope>
    <source>
        <strain evidence="2">Bkl1</strain>
    </source>
</reference>
<dbReference type="Gene3D" id="1.10.260.40">
    <property type="entry name" value="lambda repressor-like DNA-binding domains"/>
    <property type="match status" value="1"/>
</dbReference>
<gene>
    <name evidence="2" type="ORF">LMF89_24675</name>
</gene>
<proteinExistence type="predicted"/>
<evidence type="ECO:0000313" key="3">
    <source>
        <dbReference type="Proteomes" id="UP001165492"/>
    </source>
</evidence>
<dbReference type="Proteomes" id="UP001165492">
    <property type="component" value="Unassembled WGS sequence"/>
</dbReference>
<protein>
    <submittedName>
        <fullName evidence="2">Helix-turn-helix domain-containing protein</fullName>
    </submittedName>
</protein>
<comment type="caution">
    <text evidence="2">The sequence shown here is derived from an EMBL/GenBank/DDBJ whole genome shotgun (WGS) entry which is preliminary data.</text>
</comment>
<dbReference type="Pfam" id="PF01381">
    <property type="entry name" value="HTH_3"/>
    <property type="match status" value="1"/>
</dbReference>
<dbReference type="EMBL" id="JAJHJB010000076">
    <property type="protein sequence ID" value="MCC5468534.1"/>
    <property type="molecule type" value="Genomic_DNA"/>
</dbReference>
<organism evidence="2 3">
    <name type="scientific">Pelosinus baikalensis</name>
    <dbReference type="NCBI Taxonomy" id="2892015"/>
    <lineage>
        <taxon>Bacteria</taxon>
        <taxon>Bacillati</taxon>
        <taxon>Bacillota</taxon>
        <taxon>Negativicutes</taxon>
        <taxon>Selenomonadales</taxon>
        <taxon>Sporomusaceae</taxon>
        <taxon>Pelosinus</taxon>
    </lineage>
</organism>